<dbReference type="EMBL" id="JBJKFK010001887">
    <property type="protein sequence ID" value="KAL3312051.1"/>
    <property type="molecule type" value="Genomic_DNA"/>
</dbReference>
<evidence type="ECO:0000313" key="1">
    <source>
        <dbReference type="EMBL" id="KAL3312051.1"/>
    </source>
</evidence>
<dbReference type="AlphaFoldDB" id="A0ABD2Q1P6"/>
<dbReference type="SUPFAM" id="SSF103196">
    <property type="entry name" value="Roadblock/LC7 domain"/>
    <property type="match status" value="1"/>
</dbReference>
<sequence length="83" mass="9492">MLKIQALDSVLREVLDEKTESVRVIENDGEVMHSVTASNDPDTEKRSAIYSNIWRNADCEFGELRVKNSHLQARLKESFSKLV</sequence>
<name>A0ABD2Q1P6_9PLAT</name>
<proteinExistence type="predicted"/>
<reference evidence="1 2" key="1">
    <citation type="submission" date="2024-11" db="EMBL/GenBank/DDBJ databases">
        <title>Adaptive evolution of stress response genes in parasites aligns with host niche diversity.</title>
        <authorList>
            <person name="Hahn C."/>
            <person name="Resl P."/>
        </authorList>
    </citation>
    <scope>NUCLEOTIDE SEQUENCE [LARGE SCALE GENOMIC DNA]</scope>
    <source>
        <strain evidence="1">EGGRZ-B1_66</strain>
        <tissue evidence="1">Body</tissue>
    </source>
</reference>
<keyword evidence="2" id="KW-1185">Reference proteome</keyword>
<protein>
    <submittedName>
        <fullName evidence="1">Uncharacterized protein</fullName>
    </submittedName>
</protein>
<comment type="caution">
    <text evidence="1">The sequence shown here is derived from an EMBL/GenBank/DDBJ whole genome shotgun (WGS) entry which is preliminary data.</text>
</comment>
<dbReference type="Gene3D" id="3.30.450.30">
    <property type="entry name" value="Dynein light chain 2a, cytoplasmic"/>
    <property type="match status" value="1"/>
</dbReference>
<dbReference type="Proteomes" id="UP001626550">
    <property type="component" value="Unassembled WGS sequence"/>
</dbReference>
<organism evidence="1 2">
    <name type="scientific">Cichlidogyrus casuarinus</name>
    <dbReference type="NCBI Taxonomy" id="1844966"/>
    <lineage>
        <taxon>Eukaryota</taxon>
        <taxon>Metazoa</taxon>
        <taxon>Spiralia</taxon>
        <taxon>Lophotrochozoa</taxon>
        <taxon>Platyhelminthes</taxon>
        <taxon>Monogenea</taxon>
        <taxon>Monopisthocotylea</taxon>
        <taxon>Dactylogyridea</taxon>
        <taxon>Ancyrocephalidae</taxon>
        <taxon>Cichlidogyrus</taxon>
    </lineage>
</organism>
<gene>
    <name evidence="1" type="ORF">Ciccas_009362</name>
</gene>
<evidence type="ECO:0000313" key="2">
    <source>
        <dbReference type="Proteomes" id="UP001626550"/>
    </source>
</evidence>
<accession>A0ABD2Q1P6</accession>